<organism evidence="8 9">
    <name type="scientific">Oryza meyeriana var. granulata</name>
    <dbReference type="NCBI Taxonomy" id="110450"/>
    <lineage>
        <taxon>Eukaryota</taxon>
        <taxon>Viridiplantae</taxon>
        <taxon>Streptophyta</taxon>
        <taxon>Embryophyta</taxon>
        <taxon>Tracheophyta</taxon>
        <taxon>Spermatophyta</taxon>
        <taxon>Magnoliopsida</taxon>
        <taxon>Liliopsida</taxon>
        <taxon>Poales</taxon>
        <taxon>Poaceae</taxon>
        <taxon>BOP clade</taxon>
        <taxon>Oryzoideae</taxon>
        <taxon>Oryzeae</taxon>
        <taxon>Oryzinae</taxon>
        <taxon>Oryza</taxon>
        <taxon>Oryza meyeriana</taxon>
    </lineage>
</organism>
<dbReference type="OrthoDB" id="692080at2759"/>
<dbReference type="SUPFAM" id="SSF48208">
    <property type="entry name" value="Six-hairpin glycosidases"/>
    <property type="match status" value="1"/>
</dbReference>
<dbReference type="Pfam" id="PF00759">
    <property type="entry name" value="Glyco_hydro_9"/>
    <property type="match status" value="1"/>
</dbReference>
<evidence type="ECO:0000256" key="3">
    <source>
        <dbReference type="ARBA" id="ARBA00012601"/>
    </source>
</evidence>
<dbReference type="AlphaFoldDB" id="A0A6G1DD10"/>
<evidence type="ECO:0000256" key="6">
    <source>
        <dbReference type="ARBA" id="ARBA00023326"/>
    </source>
</evidence>
<dbReference type="GO" id="GO:0008810">
    <property type="term" value="F:cellulase activity"/>
    <property type="evidence" value="ECO:0007669"/>
    <property type="project" value="UniProtKB-EC"/>
</dbReference>
<dbReference type="InterPro" id="IPR012341">
    <property type="entry name" value="6hp_glycosidase-like_sf"/>
</dbReference>
<protein>
    <recommendedName>
        <fullName evidence="3">cellulase</fullName>
        <ecNumber evidence="3">3.2.1.4</ecNumber>
    </recommendedName>
</protein>
<accession>A0A6G1DD10</accession>
<name>A0A6G1DD10_9ORYZ</name>
<comment type="catalytic activity">
    <reaction evidence="1">
        <text>Endohydrolysis of (1-&gt;4)-beta-D-glucosidic linkages in cellulose, lichenin and cereal beta-D-glucans.</text>
        <dbReference type="EC" id="3.2.1.4"/>
    </reaction>
</comment>
<proteinExistence type="inferred from homology"/>
<dbReference type="EC" id="3.2.1.4" evidence="3"/>
<keyword evidence="9" id="KW-1185">Reference proteome</keyword>
<evidence type="ECO:0000313" key="8">
    <source>
        <dbReference type="EMBL" id="KAF0910377.1"/>
    </source>
</evidence>
<evidence type="ECO:0000256" key="5">
    <source>
        <dbReference type="ARBA" id="ARBA00023277"/>
    </source>
</evidence>
<dbReference type="Proteomes" id="UP000479710">
    <property type="component" value="Unassembled WGS sequence"/>
</dbReference>
<dbReference type="Gene3D" id="1.50.10.10">
    <property type="match status" value="1"/>
</dbReference>
<sequence length="62" mass="6600">MVRFGCKAGAAYYVSVAPNPNLLVGAVVGGPNDAIDARTMFQQSESTIYINTVLMGLSYLSR</sequence>
<evidence type="ECO:0000313" key="9">
    <source>
        <dbReference type="Proteomes" id="UP000479710"/>
    </source>
</evidence>
<dbReference type="GO" id="GO:0030245">
    <property type="term" value="P:cellulose catabolic process"/>
    <property type="evidence" value="ECO:0007669"/>
    <property type="project" value="UniProtKB-KW"/>
</dbReference>
<dbReference type="EMBL" id="SPHZ02000006">
    <property type="protein sequence ID" value="KAF0910377.1"/>
    <property type="molecule type" value="Genomic_DNA"/>
</dbReference>
<comment type="caution">
    <text evidence="8">The sequence shown here is derived from an EMBL/GenBank/DDBJ whole genome shotgun (WGS) entry which is preliminary data.</text>
</comment>
<reference evidence="8 9" key="1">
    <citation type="submission" date="2019-11" db="EMBL/GenBank/DDBJ databases">
        <title>Whole genome sequence of Oryza granulata.</title>
        <authorList>
            <person name="Li W."/>
        </authorList>
    </citation>
    <scope>NUCLEOTIDE SEQUENCE [LARGE SCALE GENOMIC DNA]</scope>
    <source>
        <strain evidence="9">cv. Menghai</strain>
        <tissue evidence="8">Leaf</tissue>
    </source>
</reference>
<dbReference type="InterPro" id="IPR001701">
    <property type="entry name" value="Glyco_hydro_9"/>
</dbReference>
<evidence type="ECO:0000256" key="4">
    <source>
        <dbReference type="ARBA" id="ARBA00023001"/>
    </source>
</evidence>
<evidence type="ECO:0000259" key="7">
    <source>
        <dbReference type="Pfam" id="PF00759"/>
    </source>
</evidence>
<evidence type="ECO:0000256" key="2">
    <source>
        <dbReference type="ARBA" id="ARBA00007072"/>
    </source>
</evidence>
<keyword evidence="6" id="KW-0624">Polysaccharide degradation</keyword>
<comment type="similarity">
    <text evidence="2">Belongs to the glycosyl hydrolase 9 (cellulase E) family.</text>
</comment>
<keyword evidence="4" id="KW-0136">Cellulose degradation</keyword>
<gene>
    <name evidence="8" type="ORF">E2562_001547</name>
</gene>
<feature type="domain" description="Glycoside hydrolase family 9" evidence="7">
    <location>
        <begin position="16"/>
        <end position="57"/>
    </location>
</feature>
<evidence type="ECO:0000256" key="1">
    <source>
        <dbReference type="ARBA" id="ARBA00000966"/>
    </source>
</evidence>
<keyword evidence="5" id="KW-0119">Carbohydrate metabolism</keyword>
<dbReference type="InterPro" id="IPR008928">
    <property type="entry name" value="6-hairpin_glycosidase_sf"/>
</dbReference>